<accession>A0A4S9Y424</accession>
<evidence type="ECO:0000256" key="1">
    <source>
        <dbReference type="ARBA" id="ARBA00022679"/>
    </source>
</evidence>
<dbReference type="Pfam" id="PF01648">
    <property type="entry name" value="ACPS"/>
    <property type="match status" value="1"/>
</dbReference>
<evidence type="ECO:0000313" key="4">
    <source>
        <dbReference type="EMBL" id="THZ85604.1"/>
    </source>
</evidence>
<dbReference type="AlphaFoldDB" id="A0A4S9Y424"/>
<protein>
    <recommendedName>
        <fullName evidence="3">4'-phosphopantetheinyl transferase domain-containing protein</fullName>
    </recommendedName>
</protein>
<proteinExistence type="predicted"/>
<dbReference type="InterPro" id="IPR037143">
    <property type="entry name" value="4-PPantetheinyl_Trfase_dom_sf"/>
</dbReference>
<keyword evidence="1" id="KW-0808">Transferase</keyword>
<comment type="caution">
    <text evidence="4">The sequence shown here is derived from an EMBL/GenBank/DDBJ whole genome shotgun (WGS) entry which is preliminary data.</text>
</comment>
<feature type="region of interest" description="Disordered" evidence="2">
    <location>
        <begin position="237"/>
        <end position="262"/>
    </location>
</feature>
<evidence type="ECO:0000259" key="3">
    <source>
        <dbReference type="Pfam" id="PF01648"/>
    </source>
</evidence>
<dbReference type="SUPFAM" id="SSF56214">
    <property type="entry name" value="4'-phosphopantetheinyl transferase"/>
    <property type="match status" value="1"/>
</dbReference>
<evidence type="ECO:0000313" key="5">
    <source>
        <dbReference type="Proteomes" id="UP000310039"/>
    </source>
</evidence>
<feature type="compositionally biased region" description="Low complexity" evidence="2">
    <location>
        <begin position="201"/>
        <end position="219"/>
    </location>
</feature>
<feature type="region of interest" description="Disordered" evidence="2">
    <location>
        <begin position="192"/>
        <end position="219"/>
    </location>
</feature>
<feature type="domain" description="4'-phosphopantetheinyl transferase" evidence="3">
    <location>
        <begin position="83"/>
        <end position="156"/>
    </location>
</feature>
<dbReference type="GO" id="GO:0008897">
    <property type="term" value="F:holo-[acyl-carrier-protein] synthase activity"/>
    <property type="evidence" value="ECO:0007669"/>
    <property type="project" value="InterPro"/>
</dbReference>
<sequence length="318" mass="35708">MPPRPFPLALNIGTDVCHTARFKKYFIQHPTYRHSGLFRLFDKFLLPSEQKAFWKRFPLGKEVEGIDEENNAGEVEGKEEVGERQIEGLVRKVAQREEQEVTTKEPAIWDTESRKACVDYIGGRWAAKEAIIKAYAPKRRLLLRDIEIRRNSTTREPYGIVLDTPPPSRKGLSSAKFIYKAILEKEALTQPSTLPIEDQQRSSGQIIEQQQQQRRQPSRILSDEGILDLDAVTAALNHPSTSTSPFSPSPSPTPNLIRKHPARETETLTATDKALKLQMDNAKEAMELVNVQGEIVKVSISHDGEYCVATALAALAAL</sequence>
<dbReference type="InterPro" id="IPR008278">
    <property type="entry name" value="4-PPantetheinyl_Trfase_dom"/>
</dbReference>
<evidence type="ECO:0000256" key="2">
    <source>
        <dbReference type="SAM" id="MobiDB-lite"/>
    </source>
</evidence>
<dbReference type="GO" id="GO:0000287">
    <property type="term" value="F:magnesium ion binding"/>
    <property type="evidence" value="ECO:0007669"/>
    <property type="project" value="InterPro"/>
</dbReference>
<dbReference type="Proteomes" id="UP000310039">
    <property type="component" value="Unassembled WGS sequence"/>
</dbReference>
<dbReference type="EMBL" id="QZBT01000031">
    <property type="protein sequence ID" value="THZ85604.1"/>
    <property type="molecule type" value="Genomic_DNA"/>
</dbReference>
<reference evidence="4 5" key="1">
    <citation type="submission" date="2018-10" db="EMBL/GenBank/DDBJ databases">
        <title>Fifty Aureobasidium pullulans genomes reveal a recombining polyextremotolerant generalist.</title>
        <authorList>
            <person name="Gostincar C."/>
            <person name="Turk M."/>
            <person name="Zajc J."/>
            <person name="Gunde-Cimerman N."/>
        </authorList>
    </citation>
    <scope>NUCLEOTIDE SEQUENCE [LARGE SCALE GENOMIC DNA]</scope>
    <source>
        <strain evidence="4 5">EXF-3403</strain>
    </source>
</reference>
<organism evidence="4 5">
    <name type="scientific">Aureobasidium pullulans</name>
    <name type="common">Black yeast</name>
    <name type="synonym">Pullularia pullulans</name>
    <dbReference type="NCBI Taxonomy" id="5580"/>
    <lineage>
        <taxon>Eukaryota</taxon>
        <taxon>Fungi</taxon>
        <taxon>Dikarya</taxon>
        <taxon>Ascomycota</taxon>
        <taxon>Pezizomycotina</taxon>
        <taxon>Dothideomycetes</taxon>
        <taxon>Dothideomycetidae</taxon>
        <taxon>Dothideales</taxon>
        <taxon>Saccotheciaceae</taxon>
        <taxon>Aureobasidium</taxon>
    </lineage>
</organism>
<gene>
    <name evidence="4" type="ORF">D6C84_03158</name>
</gene>
<dbReference type="Gene3D" id="3.90.470.20">
    <property type="entry name" value="4'-phosphopantetheinyl transferase domain"/>
    <property type="match status" value="2"/>
</dbReference>
<name>A0A4S9Y424_AURPU</name>